<dbReference type="RefSeq" id="WP_137263515.1">
    <property type="nucleotide sequence ID" value="NZ_SZQL01000020.1"/>
</dbReference>
<dbReference type="EMBL" id="SZQL01000020">
    <property type="protein sequence ID" value="TKK65524.1"/>
    <property type="molecule type" value="Genomic_DNA"/>
</dbReference>
<dbReference type="Proteomes" id="UP000305848">
    <property type="component" value="Unassembled WGS sequence"/>
</dbReference>
<name>A0A4U3KVC6_9BACT</name>
<proteinExistence type="predicted"/>
<protein>
    <submittedName>
        <fullName evidence="2">Uncharacterized protein</fullName>
    </submittedName>
</protein>
<dbReference type="PROSITE" id="PS51257">
    <property type="entry name" value="PROKAR_LIPOPROTEIN"/>
    <property type="match status" value="1"/>
</dbReference>
<organism evidence="2 3">
    <name type="scientific">Ilyomonas limi</name>
    <dbReference type="NCBI Taxonomy" id="2575867"/>
    <lineage>
        <taxon>Bacteria</taxon>
        <taxon>Pseudomonadati</taxon>
        <taxon>Bacteroidota</taxon>
        <taxon>Chitinophagia</taxon>
        <taxon>Chitinophagales</taxon>
        <taxon>Chitinophagaceae</taxon>
        <taxon>Ilyomonas</taxon>
    </lineage>
</organism>
<evidence type="ECO:0000313" key="2">
    <source>
        <dbReference type="EMBL" id="TKK65524.1"/>
    </source>
</evidence>
<dbReference type="AlphaFoldDB" id="A0A4U3KVC6"/>
<evidence type="ECO:0000256" key="1">
    <source>
        <dbReference type="SAM" id="SignalP"/>
    </source>
</evidence>
<keyword evidence="3" id="KW-1185">Reference proteome</keyword>
<reference evidence="2 3" key="1">
    <citation type="submission" date="2019-05" db="EMBL/GenBank/DDBJ databases">
        <title>Panacibacter sp. strain 17mud1-8 Genome sequencing and assembly.</title>
        <authorList>
            <person name="Chhetri G."/>
        </authorList>
    </citation>
    <scope>NUCLEOTIDE SEQUENCE [LARGE SCALE GENOMIC DNA]</scope>
    <source>
        <strain evidence="2 3">17mud1-8</strain>
    </source>
</reference>
<keyword evidence="1" id="KW-0732">Signal</keyword>
<evidence type="ECO:0000313" key="3">
    <source>
        <dbReference type="Proteomes" id="UP000305848"/>
    </source>
</evidence>
<accession>A0A4U3KVC6</accession>
<gene>
    <name evidence="2" type="ORF">FC093_19600</name>
</gene>
<sequence>MKKIIPALLLMLLVACTKQSLTAPTSTNQTVAANTAVTYKDNSISIVNFKAQPTNRAIDVAFTTLYEKNIVRLEILKGLSANNLCSIYKQEIGADSYSANVYGTSDANENGASDIYYMVKYTLANGDWGYTPVFKLSL</sequence>
<comment type="caution">
    <text evidence="2">The sequence shown here is derived from an EMBL/GenBank/DDBJ whole genome shotgun (WGS) entry which is preliminary data.</text>
</comment>
<feature type="signal peptide" evidence="1">
    <location>
        <begin position="1"/>
        <end position="22"/>
    </location>
</feature>
<feature type="chain" id="PRO_5020499553" evidence="1">
    <location>
        <begin position="23"/>
        <end position="138"/>
    </location>
</feature>